<dbReference type="Pfam" id="PF07484">
    <property type="entry name" value="Collar"/>
    <property type="match status" value="1"/>
</dbReference>
<proteinExistence type="predicted"/>
<dbReference type="InterPro" id="IPR037053">
    <property type="entry name" value="Phage_tail_collar_dom_sf"/>
</dbReference>
<geneLocation type="plasmid" evidence="2">
    <name>unnamed2</name>
</geneLocation>
<accession>A0AAU7S3C7</accession>
<gene>
    <name evidence="2" type="ORF">ABM479_32360</name>
</gene>
<sequence length="176" mass="18520">MSTPFLGEIRLFGFSRVPSGWLPCDNSLQPISLYDELFMLIGTTYGGDGITTFATPNLSGRVPIHQGTGPGLSAYVIGQSSGSENITLLPTQMPSHTHPYNATTGEANATSISSSVELASLSGDTMYATDISGATPITTSQTATQTTGSTVMHDNTMPTLTVQYCIAWTGIFPSSR</sequence>
<dbReference type="Gene3D" id="3.90.1340.10">
    <property type="entry name" value="Phage tail collar domain"/>
    <property type="match status" value="1"/>
</dbReference>
<reference evidence="2" key="1">
    <citation type="submission" date="2024-06" db="EMBL/GenBank/DDBJ databases">
        <authorList>
            <person name="Li T."/>
            <person name="Gao R."/>
        </authorList>
    </citation>
    <scope>NUCLEOTIDE SEQUENCE</scope>
    <source>
        <strain evidence="2">ZPR3</strain>
        <plasmid evidence="2">unnamed2</plasmid>
    </source>
</reference>
<dbReference type="RefSeq" id="WP_349961795.1">
    <property type="nucleotide sequence ID" value="NZ_CP157962.1"/>
</dbReference>
<keyword evidence="2" id="KW-0614">Plasmid</keyword>
<dbReference type="InterPro" id="IPR011083">
    <property type="entry name" value="Phage_tail_collar_dom"/>
</dbReference>
<feature type="domain" description="Phage tail collar" evidence="1">
    <location>
        <begin position="7"/>
        <end position="63"/>
    </location>
</feature>
<evidence type="ECO:0000313" key="2">
    <source>
        <dbReference type="EMBL" id="XBT96931.1"/>
    </source>
</evidence>
<name>A0AAU7S3C7_9HYPH</name>
<dbReference type="SUPFAM" id="SSF88874">
    <property type="entry name" value="Receptor-binding domain of short tail fibre protein gp12"/>
    <property type="match status" value="1"/>
</dbReference>
<dbReference type="AlphaFoldDB" id="A0AAU7S3C7"/>
<organism evidence="2">
    <name type="scientific">Rhizobium sp. ZPR3</name>
    <dbReference type="NCBI Taxonomy" id="3158967"/>
    <lineage>
        <taxon>Bacteria</taxon>
        <taxon>Pseudomonadati</taxon>
        <taxon>Pseudomonadota</taxon>
        <taxon>Alphaproteobacteria</taxon>
        <taxon>Hyphomicrobiales</taxon>
        <taxon>Rhizobiaceae</taxon>
        <taxon>Rhizobium/Agrobacterium group</taxon>
        <taxon>Rhizobium</taxon>
    </lineage>
</organism>
<evidence type="ECO:0000259" key="1">
    <source>
        <dbReference type="Pfam" id="PF07484"/>
    </source>
</evidence>
<protein>
    <submittedName>
        <fullName evidence="2">Tail fiber protein</fullName>
    </submittedName>
</protein>
<dbReference type="EMBL" id="CP157962">
    <property type="protein sequence ID" value="XBT96931.1"/>
    <property type="molecule type" value="Genomic_DNA"/>
</dbReference>